<organism evidence="3 4">
    <name type="scientific">Corynebacterium nuruki</name>
    <dbReference type="NCBI Taxonomy" id="1032851"/>
    <lineage>
        <taxon>Bacteria</taxon>
        <taxon>Bacillati</taxon>
        <taxon>Actinomycetota</taxon>
        <taxon>Actinomycetes</taxon>
        <taxon>Mycobacteriales</taxon>
        <taxon>Corynebacteriaceae</taxon>
        <taxon>Corynebacterium</taxon>
    </lineage>
</organism>
<keyword evidence="1" id="KW-0175">Coiled coil</keyword>
<evidence type="ECO:0000313" key="4">
    <source>
        <dbReference type="Proteomes" id="UP000261739"/>
    </source>
</evidence>
<dbReference type="EMBL" id="DQID01000121">
    <property type="protein sequence ID" value="HCT14026.1"/>
    <property type="molecule type" value="Genomic_DNA"/>
</dbReference>
<dbReference type="AlphaFoldDB" id="A0A3D4SXL6"/>
<feature type="region of interest" description="Disordered" evidence="2">
    <location>
        <begin position="1"/>
        <end position="20"/>
    </location>
</feature>
<accession>A0A3D4SXL6</accession>
<name>A0A3D4SXL6_9CORY</name>
<gene>
    <name evidence="3" type="ORF">DIW82_04300</name>
</gene>
<protein>
    <submittedName>
        <fullName evidence="3">Uncharacterized protein</fullName>
    </submittedName>
</protein>
<sequence length="62" mass="7120">MAKLGSYRNITVEMNPDDTPKETLEKARHALQQAKAQVDEKQRREEAAAARKRQSFFGRLFG</sequence>
<proteinExistence type="predicted"/>
<evidence type="ECO:0000256" key="1">
    <source>
        <dbReference type="SAM" id="Coils"/>
    </source>
</evidence>
<evidence type="ECO:0000256" key="2">
    <source>
        <dbReference type="SAM" id="MobiDB-lite"/>
    </source>
</evidence>
<dbReference type="Proteomes" id="UP000261739">
    <property type="component" value="Unassembled WGS sequence"/>
</dbReference>
<evidence type="ECO:0000313" key="3">
    <source>
        <dbReference type="EMBL" id="HCT14026.1"/>
    </source>
</evidence>
<comment type="caution">
    <text evidence="3">The sequence shown here is derived from an EMBL/GenBank/DDBJ whole genome shotgun (WGS) entry which is preliminary data.</text>
</comment>
<feature type="coiled-coil region" evidence="1">
    <location>
        <begin position="21"/>
        <end position="51"/>
    </location>
</feature>
<reference evidence="3 4" key="1">
    <citation type="journal article" date="2018" name="Nat. Biotechnol.">
        <title>A standardized bacterial taxonomy based on genome phylogeny substantially revises the tree of life.</title>
        <authorList>
            <person name="Parks D.H."/>
            <person name="Chuvochina M."/>
            <person name="Waite D.W."/>
            <person name="Rinke C."/>
            <person name="Skarshewski A."/>
            <person name="Chaumeil P.A."/>
            <person name="Hugenholtz P."/>
        </authorList>
    </citation>
    <scope>NUCLEOTIDE SEQUENCE [LARGE SCALE GENOMIC DNA]</scope>
    <source>
        <strain evidence="3">UBA11247</strain>
    </source>
</reference>